<sequence>MQRRKTREDDNLITEEHDLKETNYGSLRKNPEPKIKEYIYETLAFGSDKNVKLSSYESLGGSSEQNSKDANQSKRKNVEGDRYGRLSMSNLKVPQWNKGCLVNSTANFFSDEKTRIDFILVWESDCQNLEGQNEESDNPKSRQKRSIEMHKEWRENFLHKLQMAGIRMEKHVAQHTKKLVHFILLNAPWSVQCYYAEDLRLRVPLQAVPNEPGTNWSHRILMKLGIPNLLHDEVPDIPLDYYTCHFKANKLPWFLGSDHHETFFSSTQRHRILYEILSTTSYGNPKAGQVGIERLLSEEVFTAAFPLHDGPYKIPTEEEPMILLNQRQILFHYWARWSKWKKYQPLNHIRRYFGEKIALYFAWLGFYTAWLLPAAVVGTLVFIIGIFMMFHDIPTQEICSSDDKYKMCPLCKVCPYWNLSTICPMFQAGRLFDHGGTVFFSIFMSLWAVTFLEYWKRVNATLTYRWDCSDFEDIEERPRPQFSAMAPMTTINPITGQEEAYFPKRNRFNRIIAGSMVIIMMIVVVMMFLISIILYRAIIAVVVSKSGNFLIVASASRIASLTGSVVNLIFILLLSKIYIALALFLTKWEMHRTQTMFEDAFTFKVFVFEFINFYSSPIYIAFFKGKFVGYPGHYDKLLGIRNEDCGPGGCLIELAQELLVIMVGKQIINNIQEILIPKLKTWWHKRDLCEGSKAGQENFTKPLWESDYKLLPYDGLFDEYLEMVLQFGFITIFVAACPLAPLFALLNNWVEIRLDAQKFVCEYRRPVTERAQGIGIWFHILEVITHFAVISNAFLIAFTSDFLPRLYYQYTRASNLQGYVDFTLAYAPKSFVLEHNVTCRYRAYREQNGRYSLSYWNLLAIRLGFIIVFEHVVFFIARMIDMMVPDIPEAVAIKVKREQYLAKQALAENKALIEVIDVVNPTPLTEKVSKYASQDLEEFDRDQFIKLPQE</sequence>
<proteinExistence type="inferred from homology"/>
<feature type="transmembrane region" description="Helical" evidence="8">
    <location>
        <begin position="357"/>
        <end position="390"/>
    </location>
</feature>
<keyword evidence="4 8" id="KW-0812">Transmembrane</keyword>
<feature type="transmembrane region" description="Helical" evidence="8">
    <location>
        <begin position="558"/>
        <end position="585"/>
    </location>
</feature>
<feature type="transmembrane region" description="Helical" evidence="8">
    <location>
        <begin position="435"/>
        <end position="455"/>
    </location>
</feature>
<protein>
    <recommendedName>
        <fullName evidence="8">Anoctamin</fullName>
    </recommendedName>
</protein>
<feature type="domain" description="Anoctamin dimerisation" evidence="11">
    <location>
        <begin position="108"/>
        <end position="346"/>
    </location>
</feature>
<keyword evidence="6 8" id="KW-0472">Membrane</keyword>
<dbReference type="GO" id="GO:0061588">
    <property type="term" value="P:calcium activated phospholipid scrambling"/>
    <property type="evidence" value="ECO:0007669"/>
    <property type="project" value="TreeGrafter"/>
</dbReference>
<dbReference type="PANTHER" id="PTHR12308">
    <property type="entry name" value="ANOCTAMIN"/>
    <property type="match status" value="1"/>
</dbReference>
<feature type="transmembrane region" description="Helical" evidence="8">
    <location>
        <begin position="605"/>
        <end position="623"/>
    </location>
</feature>
<evidence type="ECO:0000313" key="12">
    <source>
        <dbReference type="Proteomes" id="UP000695026"/>
    </source>
</evidence>
<dbReference type="AlphaFoldDB" id="A0A9F2RBS5"/>
<evidence type="ECO:0000256" key="3">
    <source>
        <dbReference type="ARBA" id="ARBA00022475"/>
    </source>
</evidence>
<evidence type="ECO:0000256" key="8">
    <source>
        <dbReference type="RuleBase" id="RU280814"/>
    </source>
</evidence>
<evidence type="ECO:0000256" key="7">
    <source>
        <dbReference type="ARBA" id="ARBA00023180"/>
    </source>
</evidence>
<keyword evidence="7" id="KW-0325">Glycoprotein</keyword>
<evidence type="ECO:0000313" key="13">
    <source>
        <dbReference type="RefSeq" id="XP_007443076.1"/>
    </source>
</evidence>
<keyword evidence="12" id="KW-1185">Reference proteome</keyword>
<keyword evidence="3" id="KW-1003">Cell membrane</keyword>
<evidence type="ECO:0000256" key="1">
    <source>
        <dbReference type="ARBA" id="ARBA00004651"/>
    </source>
</evidence>
<evidence type="ECO:0000259" key="11">
    <source>
        <dbReference type="Pfam" id="PF16178"/>
    </source>
</evidence>
<dbReference type="InterPro" id="IPR032394">
    <property type="entry name" value="Anoct_dimer"/>
</dbReference>
<evidence type="ECO:0000259" key="10">
    <source>
        <dbReference type="Pfam" id="PF04547"/>
    </source>
</evidence>
<name>A0A9F2RBS5_PYTBI</name>
<dbReference type="Pfam" id="PF04547">
    <property type="entry name" value="Anoctamin"/>
    <property type="match status" value="1"/>
</dbReference>
<feature type="domain" description="Anoctamin transmembrane" evidence="10">
    <location>
        <begin position="349"/>
        <end position="898"/>
    </location>
</feature>
<accession>A0A9F2RBS5</accession>
<dbReference type="PANTHER" id="PTHR12308:SF22">
    <property type="entry name" value="ANOCTAMIN-7"/>
    <property type="match status" value="1"/>
</dbReference>
<feature type="transmembrane region" description="Helical" evidence="8">
    <location>
        <begin position="855"/>
        <end position="877"/>
    </location>
</feature>
<dbReference type="GO" id="GO:0005254">
    <property type="term" value="F:chloride channel activity"/>
    <property type="evidence" value="ECO:0007669"/>
    <property type="project" value="TreeGrafter"/>
</dbReference>
<dbReference type="RefSeq" id="XP_007443076.1">
    <property type="nucleotide sequence ID" value="XM_007443014.3"/>
</dbReference>
<dbReference type="InterPro" id="IPR049452">
    <property type="entry name" value="Anoctamin_TM"/>
</dbReference>
<dbReference type="OMA" id="GLYCQDQ"/>
<dbReference type="GO" id="GO:0005886">
    <property type="term" value="C:plasma membrane"/>
    <property type="evidence" value="ECO:0007669"/>
    <property type="project" value="UniProtKB-SubCell"/>
</dbReference>
<dbReference type="Proteomes" id="UP000695026">
    <property type="component" value="Unplaced"/>
</dbReference>
<keyword evidence="5 8" id="KW-1133">Transmembrane helix</keyword>
<evidence type="ECO:0000256" key="5">
    <source>
        <dbReference type="ARBA" id="ARBA00022989"/>
    </source>
</evidence>
<feature type="transmembrane region" description="Helical" evidence="8">
    <location>
        <begin position="774"/>
        <end position="798"/>
    </location>
</feature>
<feature type="region of interest" description="Disordered" evidence="9">
    <location>
        <begin position="1"/>
        <end position="31"/>
    </location>
</feature>
<feature type="region of interest" description="Disordered" evidence="9">
    <location>
        <begin position="56"/>
        <end position="83"/>
    </location>
</feature>
<reference evidence="13" key="1">
    <citation type="submission" date="2025-08" db="UniProtKB">
        <authorList>
            <consortium name="RefSeq"/>
        </authorList>
    </citation>
    <scope>IDENTIFICATION</scope>
    <source>
        <tissue evidence="13">Liver</tissue>
    </source>
</reference>
<evidence type="ECO:0000256" key="2">
    <source>
        <dbReference type="ARBA" id="ARBA00009671"/>
    </source>
</evidence>
<gene>
    <name evidence="13" type="primary">LOC103063772</name>
</gene>
<dbReference type="KEGG" id="pbi:103063772"/>
<dbReference type="InterPro" id="IPR007632">
    <property type="entry name" value="Anoctamin"/>
</dbReference>
<comment type="subcellular location">
    <subcellularLocation>
        <location evidence="1">Cell membrane</location>
        <topology evidence="1">Multi-pass membrane protein</topology>
    </subcellularLocation>
    <subcellularLocation>
        <location evidence="8">Membrane</location>
        <topology evidence="8">Multi-pass membrane protein</topology>
    </subcellularLocation>
</comment>
<dbReference type="Pfam" id="PF16178">
    <property type="entry name" value="Anoct_dimer"/>
    <property type="match status" value="1"/>
</dbReference>
<dbReference type="OrthoDB" id="296386at2759"/>
<organism evidence="12 13">
    <name type="scientific">Python bivittatus</name>
    <name type="common">Burmese python</name>
    <name type="synonym">Python molurus bivittatus</name>
    <dbReference type="NCBI Taxonomy" id="176946"/>
    <lineage>
        <taxon>Eukaryota</taxon>
        <taxon>Metazoa</taxon>
        <taxon>Chordata</taxon>
        <taxon>Craniata</taxon>
        <taxon>Vertebrata</taxon>
        <taxon>Euteleostomi</taxon>
        <taxon>Lepidosauria</taxon>
        <taxon>Squamata</taxon>
        <taxon>Bifurcata</taxon>
        <taxon>Unidentata</taxon>
        <taxon>Episquamata</taxon>
        <taxon>Toxicofera</taxon>
        <taxon>Serpentes</taxon>
        <taxon>Henophidia</taxon>
        <taxon>Pythonidae</taxon>
        <taxon>Python</taxon>
    </lineage>
</organism>
<feature type="compositionally biased region" description="Basic and acidic residues" evidence="9">
    <location>
        <begin position="1"/>
        <end position="21"/>
    </location>
</feature>
<feature type="transmembrane region" description="Helical" evidence="8">
    <location>
        <begin position="723"/>
        <end position="746"/>
    </location>
</feature>
<dbReference type="GO" id="GO:0046983">
    <property type="term" value="F:protein dimerization activity"/>
    <property type="evidence" value="ECO:0007669"/>
    <property type="project" value="InterPro"/>
</dbReference>
<evidence type="ECO:0000256" key="9">
    <source>
        <dbReference type="SAM" id="MobiDB-lite"/>
    </source>
</evidence>
<comment type="similarity">
    <text evidence="2 8">Belongs to the anoctamin family.</text>
</comment>
<dbReference type="GeneID" id="103063772"/>
<feature type="transmembrane region" description="Helical" evidence="8">
    <location>
        <begin position="511"/>
        <end position="538"/>
    </location>
</feature>
<evidence type="ECO:0000256" key="6">
    <source>
        <dbReference type="ARBA" id="ARBA00023136"/>
    </source>
</evidence>
<evidence type="ECO:0000256" key="4">
    <source>
        <dbReference type="ARBA" id="ARBA00022692"/>
    </source>
</evidence>